<evidence type="ECO:0000313" key="4">
    <source>
        <dbReference type="Proteomes" id="UP000092659"/>
    </source>
</evidence>
<sequence>MARHVSPRTLAVQRALGAFALAGAVLGAAAAAAHAHPLAAAAARPAVAPLDGGALSDFTGPLVQADIPLVQSLEGTGGFLTGQS</sequence>
<dbReference type="EMBL" id="JAGGLP010000004">
    <property type="protein sequence ID" value="MBP2049405.1"/>
    <property type="molecule type" value="Genomic_DNA"/>
</dbReference>
<keyword evidence="5" id="KW-1185">Reference proteome</keyword>
<evidence type="ECO:0000313" key="3">
    <source>
        <dbReference type="EMBL" id="MBP2049405.1"/>
    </source>
</evidence>
<gene>
    <name evidence="2" type="ORF">AVL59_05295</name>
    <name evidence="3" type="ORF">J2Z21_002336</name>
</gene>
<reference evidence="2 4" key="1">
    <citation type="submission" date="2016-06" db="EMBL/GenBank/DDBJ databases">
        <title>Complete genome sequence of Streptomyces griseochromogenes ATCC 14511, the Blasticidin S producer.</title>
        <authorList>
            <person name="Wu L."/>
        </authorList>
    </citation>
    <scope>NUCLEOTIDE SEQUENCE [LARGE SCALE GENOMIC DNA]</scope>
    <source>
        <strain evidence="2 4">ATCC 14511</strain>
    </source>
</reference>
<evidence type="ECO:0000313" key="5">
    <source>
        <dbReference type="Proteomes" id="UP001519309"/>
    </source>
</evidence>
<keyword evidence="1" id="KW-0732">Signal</keyword>
<organism evidence="2 4">
    <name type="scientific">Streptomyces griseochromogenes</name>
    <dbReference type="NCBI Taxonomy" id="68214"/>
    <lineage>
        <taxon>Bacteria</taxon>
        <taxon>Bacillati</taxon>
        <taxon>Actinomycetota</taxon>
        <taxon>Actinomycetes</taxon>
        <taxon>Kitasatosporales</taxon>
        <taxon>Streptomycetaceae</taxon>
        <taxon>Streptomyces</taxon>
    </lineage>
</organism>
<accession>A0A1B1ARC4</accession>
<evidence type="ECO:0000256" key="1">
    <source>
        <dbReference type="SAM" id="SignalP"/>
    </source>
</evidence>
<reference evidence="3 5" key="2">
    <citation type="submission" date="2021-03" db="EMBL/GenBank/DDBJ databases">
        <title>Genomic Encyclopedia of Type Strains, Phase IV (KMG-IV): sequencing the most valuable type-strain genomes for metagenomic binning, comparative biology and taxonomic classification.</title>
        <authorList>
            <person name="Goeker M."/>
        </authorList>
    </citation>
    <scope>NUCLEOTIDE SEQUENCE [LARGE SCALE GENOMIC DNA]</scope>
    <source>
        <strain evidence="3 5">DSM 40499</strain>
    </source>
</reference>
<dbReference type="EMBL" id="CP016279">
    <property type="protein sequence ID" value="ANP49072.1"/>
    <property type="molecule type" value="Genomic_DNA"/>
</dbReference>
<dbReference type="AlphaFoldDB" id="A0A1B1ARC4"/>
<proteinExistence type="predicted"/>
<feature type="chain" id="PRO_5038663637" evidence="1">
    <location>
        <begin position="36"/>
        <end position="84"/>
    </location>
</feature>
<protein>
    <submittedName>
        <fullName evidence="2">Uncharacterized protein</fullName>
    </submittedName>
</protein>
<feature type="signal peptide" evidence="1">
    <location>
        <begin position="1"/>
        <end position="35"/>
    </location>
</feature>
<dbReference type="Proteomes" id="UP001519309">
    <property type="component" value="Unassembled WGS sequence"/>
</dbReference>
<dbReference type="KEGG" id="sgs:AVL59_05295"/>
<dbReference type="Proteomes" id="UP000092659">
    <property type="component" value="Chromosome"/>
</dbReference>
<evidence type="ECO:0000313" key="2">
    <source>
        <dbReference type="EMBL" id="ANP49072.1"/>
    </source>
</evidence>
<dbReference type="RefSeq" id="WP_067300020.1">
    <property type="nucleotide sequence ID" value="NZ_CP016279.1"/>
</dbReference>
<name>A0A1B1ARC4_9ACTN</name>
<dbReference type="OrthoDB" id="9999820at2"/>